<feature type="compositionally biased region" description="Polar residues" evidence="1">
    <location>
        <begin position="1"/>
        <end position="14"/>
    </location>
</feature>
<evidence type="ECO:0000313" key="3">
    <source>
        <dbReference type="Proteomes" id="UP001627154"/>
    </source>
</evidence>
<dbReference type="Proteomes" id="UP001627154">
    <property type="component" value="Unassembled WGS sequence"/>
</dbReference>
<feature type="compositionally biased region" description="Basic residues" evidence="1">
    <location>
        <begin position="52"/>
        <end position="74"/>
    </location>
</feature>
<evidence type="ECO:0000313" key="2">
    <source>
        <dbReference type="EMBL" id="KAL3400330.1"/>
    </source>
</evidence>
<keyword evidence="3" id="KW-1185">Reference proteome</keyword>
<comment type="caution">
    <text evidence="2">The sequence shown here is derived from an EMBL/GenBank/DDBJ whole genome shotgun (WGS) entry which is preliminary data.</text>
</comment>
<organism evidence="2 3">
    <name type="scientific">Trichogramma kaykai</name>
    <dbReference type="NCBI Taxonomy" id="54128"/>
    <lineage>
        <taxon>Eukaryota</taxon>
        <taxon>Metazoa</taxon>
        <taxon>Ecdysozoa</taxon>
        <taxon>Arthropoda</taxon>
        <taxon>Hexapoda</taxon>
        <taxon>Insecta</taxon>
        <taxon>Pterygota</taxon>
        <taxon>Neoptera</taxon>
        <taxon>Endopterygota</taxon>
        <taxon>Hymenoptera</taxon>
        <taxon>Apocrita</taxon>
        <taxon>Proctotrupomorpha</taxon>
        <taxon>Chalcidoidea</taxon>
        <taxon>Trichogrammatidae</taxon>
        <taxon>Trichogramma</taxon>
    </lineage>
</organism>
<evidence type="ECO:0000256" key="1">
    <source>
        <dbReference type="SAM" id="MobiDB-lite"/>
    </source>
</evidence>
<feature type="compositionally biased region" description="Basic and acidic residues" evidence="1">
    <location>
        <begin position="103"/>
        <end position="119"/>
    </location>
</feature>
<feature type="region of interest" description="Disordered" evidence="1">
    <location>
        <begin position="1"/>
        <end position="129"/>
    </location>
</feature>
<sequence length="129" mass="14973">MADQGNNQAENNINPMPPRQGGEVAHQRQRPQQEDDWQNLNAPHFHADPRVHRNKAEKRRARKNRQRLHGRGRPQNHLPREAGPPTPNQPPANQDNDWLAEFVRTREETRSAREEEARRRGAVVLNINA</sequence>
<name>A0ABD2X553_9HYME</name>
<gene>
    <name evidence="2" type="ORF">TKK_006201</name>
</gene>
<accession>A0ABD2X553</accession>
<dbReference type="AlphaFoldDB" id="A0ABD2X553"/>
<reference evidence="2 3" key="1">
    <citation type="journal article" date="2024" name="bioRxiv">
        <title>A reference genome for Trichogramma kaykai: A tiny desert-dwelling parasitoid wasp with competing sex-ratio distorters.</title>
        <authorList>
            <person name="Culotta J."/>
            <person name="Lindsey A.R."/>
        </authorList>
    </citation>
    <scope>NUCLEOTIDE SEQUENCE [LARGE SCALE GENOMIC DNA]</scope>
    <source>
        <strain evidence="2 3">KSX58</strain>
    </source>
</reference>
<protein>
    <submittedName>
        <fullName evidence="2">Uncharacterized protein</fullName>
    </submittedName>
</protein>
<dbReference type="EMBL" id="JBJJXI010000051">
    <property type="protein sequence ID" value="KAL3400330.1"/>
    <property type="molecule type" value="Genomic_DNA"/>
</dbReference>
<proteinExistence type="predicted"/>